<dbReference type="Gene3D" id="2.60.120.380">
    <property type="match status" value="1"/>
</dbReference>
<sequence>MARTSSERRARIDDRLTDPPEPTGGGRRVAIGCVVALLAVALLAGGLGLVAGAWTRFAQPALDTRDHEDAPAAGDPTASAPGDPTGPRPTGDPLAEMRRRYVPSPHVRVEGMIPSDRALGRTPLPQPWQSGRSADTPWIVHGARYQPGSAPSASGQPAPRIGHDVGEQPDRPLTILAGVPAEARVRAADASGGPGVTAYTIAFDGYRGHFVLPATVPTELGVVSASGSDGATVRFTIGAPIRQDGTLASSGQAFRVVARIAAIDDQGRMSPWVTRELSVLPVGTGDVEVALTMSEATDLDLYVTDPTGNTVYFGNTTGVSGGHLDLDANAACSGNLGVDNEHVYWPTGRAPRGTYSVRVAHYESCIQGRPVDYRITVRNCGETVVLSGRFAGGAQAQQCLSNGQDPSWCQDVVSFVVPPCAPPNGP</sequence>
<evidence type="ECO:0000256" key="2">
    <source>
        <dbReference type="SAM" id="Phobius"/>
    </source>
</evidence>
<dbReference type="STRING" id="927083.DB32_004733"/>
<dbReference type="OrthoDB" id="5503652at2"/>
<reference evidence="3 4" key="1">
    <citation type="submission" date="2015-03" db="EMBL/GenBank/DDBJ databases">
        <title>Genome assembly of Sandaracinus amylolyticus DSM 53668.</title>
        <authorList>
            <person name="Sharma G."/>
            <person name="Subramanian S."/>
        </authorList>
    </citation>
    <scope>NUCLEOTIDE SEQUENCE [LARGE SCALE GENOMIC DNA]</scope>
    <source>
        <strain evidence="3 4">DSM 53668</strain>
    </source>
</reference>
<feature type="compositionally biased region" description="Low complexity" evidence="1">
    <location>
        <begin position="81"/>
        <end position="93"/>
    </location>
</feature>
<keyword evidence="2" id="KW-0812">Transmembrane</keyword>
<dbReference type="EMBL" id="CP011125">
    <property type="protein sequence ID" value="AKF07584.1"/>
    <property type="molecule type" value="Genomic_DNA"/>
</dbReference>
<feature type="transmembrane region" description="Helical" evidence="2">
    <location>
        <begin position="29"/>
        <end position="54"/>
    </location>
</feature>
<proteinExistence type="predicted"/>
<evidence type="ECO:0000313" key="4">
    <source>
        <dbReference type="Proteomes" id="UP000034883"/>
    </source>
</evidence>
<accession>A0A0F6SFV1</accession>
<dbReference type="Proteomes" id="UP000034883">
    <property type="component" value="Chromosome"/>
</dbReference>
<feature type="region of interest" description="Disordered" evidence="1">
    <location>
        <begin position="1"/>
        <end position="26"/>
    </location>
</feature>
<keyword evidence="2" id="KW-0472">Membrane</keyword>
<gene>
    <name evidence="3" type="ORF">DB32_004733</name>
</gene>
<organism evidence="3 4">
    <name type="scientific">Sandaracinus amylolyticus</name>
    <dbReference type="NCBI Taxonomy" id="927083"/>
    <lineage>
        <taxon>Bacteria</taxon>
        <taxon>Pseudomonadati</taxon>
        <taxon>Myxococcota</taxon>
        <taxon>Polyangia</taxon>
        <taxon>Polyangiales</taxon>
        <taxon>Sandaracinaceae</taxon>
        <taxon>Sandaracinus</taxon>
    </lineage>
</organism>
<name>A0A0F6SFV1_9BACT</name>
<feature type="compositionally biased region" description="Basic and acidic residues" evidence="1">
    <location>
        <begin position="1"/>
        <end position="18"/>
    </location>
</feature>
<evidence type="ECO:0000256" key="1">
    <source>
        <dbReference type="SAM" id="MobiDB-lite"/>
    </source>
</evidence>
<dbReference type="AlphaFoldDB" id="A0A0F6SFV1"/>
<dbReference type="KEGG" id="samy:DB32_004733"/>
<protein>
    <submittedName>
        <fullName evidence="3">Cell surface protein</fullName>
    </submittedName>
</protein>
<evidence type="ECO:0000313" key="3">
    <source>
        <dbReference type="EMBL" id="AKF07584.1"/>
    </source>
</evidence>
<dbReference type="RefSeq" id="WP_053234824.1">
    <property type="nucleotide sequence ID" value="NZ_CP011125.1"/>
</dbReference>
<feature type="region of interest" description="Disordered" evidence="1">
    <location>
        <begin position="66"/>
        <end position="95"/>
    </location>
</feature>
<keyword evidence="4" id="KW-1185">Reference proteome</keyword>
<keyword evidence="2" id="KW-1133">Transmembrane helix</keyword>